<dbReference type="PRINTS" id="PR00080">
    <property type="entry name" value="SDRFAMILY"/>
</dbReference>
<dbReference type="EMBL" id="CP059894">
    <property type="protein sequence ID" value="QNJ94832.1"/>
    <property type="molecule type" value="Genomic_DNA"/>
</dbReference>
<evidence type="ECO:0000313" key="5">
    <source>
        <dbReference type="EMBL" id="QNJ90976.1"/>
    </source>
</evidence>
<dbReference type="SUPFAM" id="SSF51735">
    <property type="entry name" value="NAD(P)-binding Rossmann-fold domains"/>
    <property type="match status" value="1"/>
</dbReference>
<dbReference type="PANTHER" id="PTHR43639:SF1">
    <property type="entry name" value="SHORT-CHAIN DEHYDROGENASE_REDUCTASE FAMILY PROTEIN"/>
    <property type="match status" value="1"/>
</dbReference>
<dbReference type="PRINTS" id="PR00081">
    <property type="entry name" value="GDHRDH"/>
</dbReference>
<dbReference type="PANTHER" id="PTHR43639">
    <property type="entry name" value="OXIDOREDUCTASE, SHORT-CHAIN DEHYDROGENASE/REDUCTASE FAMILY (AFU_ORTHOLOGUE AFUA_5G02870)"/>
    <property type="match status" value="1"/>
</dbReference>
<sequence>MGQEVALITGTSRRLGLGFAVALQLAELGYHVVLTARDVTRAEPLAQQLRRDGYAATALRLDLADQDSIREAAYQLSATFGRLDALINNASEMPDFTTLSALDADLDAVRSAMEVDVIGPWALVQAVLPLLIAAPAARIVNVSSTSALQLATGLDLGASLRAPAYSMAKHMLNALTVGLARAFAGTPILVNAVDPGETATHPERGDDDTDRPASDSARGVVWAATLGADGPSGGMFRDRQPLLGAP</sequence>
<dbReference type="EMBL" id="CP059894">
    <property type="protein sequence ID" value="QNJ90990.1"/>
    <property type="molecule type" value="Genomic_DNA"/>
</dbReference>
<dbReference type="InterPro" id="IPR002347">
    <property type="entry name" value="SDR_fam"/>
</dbReference>
<evidence type="ECO:0000313" key="7">
    <source>
        <dbReference type="EMBL" id="QNJ94832.1"/>
    </source>
</evidence>
<evidence type="ECO:0000313" key="6">
    <source>
        <dbReference type="EMBL" id="QNJ90990.1"/>
    </source>
</evidence>
<evidence type="ECO:0000256" key="2">
    <source>
        <dbReference type="ARBA" id="ARBA00023002"/>
    </source>
</evidence>
<name>A0A7G8P9H4_9MYCO</name>
<evidence type="ECO:0000256" key="1">
    <source>
        <dbReference type="ARBA" id="ARBA00006484"/>
    </source>
</evidence>
<dbReference type="KEGG" id="mflu:HZU40_22520"/>
<dbReference type="Pfam" id="PF00106">
    <property type="entry name" value="adh_short"/>
    <property type="match status" value="1"/>
</dbReference>
<organism evidence="6 8">
    <name type="scientific">Mycolicibacterium fluoranthenivorans</name>
    <dbReference type="NCBI Taxonomy" id="258505"/>
    <lineage>
        <taxon>Bacteria</taxon>
        <taxon>Bacillati</taxon>
        <taxon>Actinomycetota</taxon>
        <taxon>Actinomycetes</taxon>
        <taxon>Mycobacteriales</taxon>
        <taxon>Mycobacteriaceae</taxon>
        <taxon>Mycolicibacterium</taxon>
    </lineage>
</organism>
<dbReference type="EMBL" id="CP059894">
    <property type="protein sequence ID" value="QNJ90976.1"/>
    <property type="molecule type" value="Genomic_DNA"/>
</dbReference>
<protein>
    <submittedName>
        <fullName evidence="6">SDR family NAD(P)-dependent oxidoreductase</fullName>
    </submittedName>
</protein>
<dbReference type="Gene3D" id="3.40.50.720">
    <property type="entry name" value="NAD(P)-binding Rossmann-like Domain"/>
    <property type="match status" value="1"/>
</dbReference>
<dbReference type="AlphaFoldDB" id="A0A7G8P9H4"/>
<evidence type="ECO:0000256" key="3">
    <source>
        <dbReference type="RuleBase" id="RU000363"/>
    </source>
</evidence>
<dbReference type="RefSeq" id="WP_187095850.1">
    <property type="nucleotide sequence ID" value="NZ_CP059894.1"/>
</dbReference>
<dbReference type="KEGG" id="mflu:HZU40_22445"/>
<dbReference type="InterPro" id="IPR036291">
    <property type="entry name" value="NAD(P)-bd_dom_sf"/>
</dbReference>
<reference evidence="6 8" key="1">
    <citation type="submission" date="2020-07" db="EMBL/GenBank/DDBJ databases">
        <title>Draft genome sequence of four isobutane-metabolizing strains capable of cometabolically degrading diverse ether contaminants.</title>
        <authorList>
            <person name="Chen W."/>
            <person name="Faulkner N."/>
            <person name="Smith C."/>
            <person name="Hyman M."/>
        </authorList>
    </citation>
    <scope>NUCLEOTIDE SEQUENCE [LARGE SCALE GENOMIC DNA]</scope>
    <source>
        <strain evidence="6 8">2A</strain>
    </source>
</reference>
<gene>
    <name evidence="7" type="ORF">HZU40_11605</name>
    <name evidence="5" type="ORF">HZU40_22445</name>
    <name evidence="6" type="ORF">HZU40_22520</name>
</gene>
<dbReference type="GO" id="GO:0016491">
    <property type="term" value="F:oxidoreductase activity"/>
    <property type="evidence" value="ECO:0007669"/>
    <property type="project" value="UniProtKB-KW"/>
</dbReference>
<evidence type="ECO:0000256" key="4">
    <source>
        <dbReference type="SAM" id="MobiDB-lite"/>
    </source>
</evidence>
<comment type="similarity">
    <text evidence="1 3">Belongs to the short-chain dehydrogenases/reductases (SDR) family.</text>
</comment>
<accession>A0A7G8P9H4</accession>
<evidence type="ECO:0000313" key="8">
    <source>
        <dbReference type="Proteomes" id="UP000515498"/>
    </source>
</evidence>
<dbReference type="Proteomes" id="UP000515498">
    <property type="component" value="Chromosome"/>
</dbReference>
<keyword evidence="2" id="KW-0560">Oxidoreductase</keyword>
<feature type="region of interest" description="Disordered" evidence="4">
    <location>
        <begin position="194"/>
        <end position="246"/>
    </location>
</feature>
<proteinExistence type="inferred from homology"/>
<dbReference type="KEGG" id="mflu:HZU40_11605"/>